<protein>
    <recommendedName>
        <fullName evidence="4">Autoinducer 2 sensor kinase/phosphatase LuxQ</fullName>
        <ecNumber evidence="3">2.7.13.3</ecNumber>
    </recommendedName>
</protein>
<dbReference type="SMART" id="SM00448">
    <property type="entry name" value="REC"/>
    <property type="match status" value="1"/>
</dbReference>
<keyword evidence="7 17" id="KW-0597">Phosphoprotein</keyword>
<sequence>MVNEKVRSSSVRKKQNIATYFTRAIIIVIGILTFGVLFQSYQFSSELIAREVNRVNSQTSAFIQEILDFQLSLIRVHQDSNATNTGLLEAVSQHADADIRQYFAAVDQLDPDNTPDIRFISGLNNQLWDDGNAEFYGISLANLQHLSGQMNLNGSWRLVSIPSVLETIYAFARKIPLISLQNGEVMGYFYVLSVVNNNYVLSEHIRESSHLQDLIFVVGADVLSSTLDGTESYTEFDLLHTENFSGLKDLYTVSQTTLLVNHVPTQLVVYAVNDNQNIVELKRNFYFSIIFIVVAMVMLSFVLWRWLNKSIRFEIDKLVQFIHSIVDKGVKHTFHGSKIEEFDLFGRALEHTFKRFSEQEKQFENLFNYSVSPTILWGMNGHLIRMNPAAFSHFSEARHSTRFKSLKELLLPEVEKILYTEKHQLDEITTEIENRIFRWTISPIIHDGRVESVLTQGQDVTSIAEAEKESHQARSEAERAANARADFLARMSHEVRTPLNGILGVAQLLKDNVTDVKQSEQVGVLCLCSEHLLAVLNDILDFSKIEQNKFKISNARFYLMDTIHVVDRIYRPLCEEKSVEFHIATNIHHNLVVCSDQVRLNQIIFNLLNNAVKFTHHGRISISLNLFSTASEDKEHFHVCVQDTGVGIKKEDISLIFEPFIQSETTSIREYGGSGLGLAIVKNLVELMQGTITVSSKLEEGSCFEFTIPIEVEHHSERNNDEDLLAGNSRLLFDKTLDVLLVEDNHTNAYIAKAFCDKFGLNVTWVEDGQKALDTVKRRHFDLILMDNQLPKMDGIEVTRRIRNQLNMNVPVYACTADDSAETQQAFLDVGAQYVLVKPIREENLYSALVHFKENLKYRETHPVQR</sequence>
<evidence type="ECO:0000256" key="5">
    <source>
        <dbReference type="ARBA" id="ARBA00022475"/>
    </source>
</evidence>
<keyword evidence="10" id="KW-0547">Nucleotide-binding</keyword>
<gene>
    <name evidence="21" type="primary">luxQ_3</name>
    <name evidence="21" type="ORF">VA7868_03278</name>
</gene>
<dbReference type="SUPFAM" id="SSF55874">
    <property type="entry name" value="ATPase domain of HSP90 chaperone/DNA topoisomerase II/histidine kinase"/>
    <property type="match status" value="1"/>
</dbReference>
<keyword evidence="15 18" id="KW-1133">Transmembrane helix</keyword>
<dbReference type="CDD" id="cd16922">
    <property type="entry name" value="HATPase_EvgS-ArcB-TorS-like"/>
    <property type="match status" value="1"/>
</dbReference>
<evidence type="ECO:0000256" key="1">
    <source>
        <dbReference type="ARBA" id="ARBA00000085"/>
    </source>
</evidence>
<dbReference type="InterPro" id="IPR003594">
    <property type="entry name" value="HATPase_dom"/>
</dbReference>
<keyword evidence="12" id="KW-0378">Hydrolase</keyword>
<evidence type="ECO:0000259" key="19">
    <source>
        <dbReference type="PROSITE" id="PS50109"/>
    </source>
</evidence>
<dbReference type="SUPFAM" id="SSF103190">
    <property type="entry name" value="Sensory domain-like"/>
    <property type="match status" value="1"/>
</dbReference>
<evidence type="ECO:0000256" key="2">
    <source>
        <dbReference type="ARBA" id="ARBA00004429"/>
    </source>
</evidence>
<dbReference type="PANTHER" id="PTHR43047">
    <property type="entry name" value="TWO-COMPONENT HISTIDINE PROTEIN KINASE"/>
    <property type="match status" value="1"/>
</dbReference>
<dbReference type="AlphaFoldDB" id="A0A1M5ZV73"/>
<dbReference type="Pfam" id="PF00512">
    <property type="entry name" value="HisKA"/>
    <property type="match status" value="1"/>
</dbReference>
<evidence type="ECO:0000259" key="20">
    <source>
        <dbReference type="PROSITE" id="PS50110"/>
    </source>
</evidence>
<keyword evidence="14" id="KW-0904">Protein phosphatase</keyword>
<dbReference type="CDD" id="cd17546">
    <property type="entry name" value="REC_hyHK_CKI1_RcsC-like"/>
    <property type="match status" value="1"/>
</dbReference>
<feature type="domain" description="Response regulatory" evidence="20">
    <location>
        <begin position="738"/>
        <end position="853"/>
    </location>
</feature>
<dbReference type="InterPro" id="IPR043056">
    <property type="entry name" value="LuxQ-periplasm_N"/>
</dbReference>
<dbReference type="EC" id="2.7.13.3" evidence="3"/>
<dbReference type="RefSeq" id="WP_073604903.1">
    <property type="nucleotide sequence ID" value="NZ_FQXZ01000037.1"/>
</dbReference>
<dbReference type="InterPro" id="IPR003661">
    <property type="entry name" value="HisK_dim/P_dom"/>
</dbReference>
<name>A0A1M5ZV73_9VIBR</name>
<keyword evidence="13" id="KW-0067">ATP-binding</keyword>
<accession>A0A1M5ZV73</accession>
<evidence type="ECO:0000256" key="14">
    <source>
        <dbReference type="ARBA" id="ARBA00022912"/>
    </source>
</evidence>
<dbReference type="Pfam" id="PF02518">
    <property type="entry name" value="HATPase_c"/>
    <property type="match status" value="1"/>
</dbReference>
<dbReference type="Gene3D" id="3.30.565.10">
    <property type="entry name" value="Histidine kinase-like ATPase, C-terminal domain"/>
    <property type="match status" value="1"/>
</dbReference>
<dbReference type="InterPro" id="IPR036890">
    <property type="entry name" value="HATPase_C_sf"/>
</dbReference>
<dbReference type="Gene3D" id="1.10.287.130">
    <property type="match status" value="1"/>
</dbReference>
<dbReference type="InterPro" id="IPR015387">
    <property type="entry name" value="LuxQ-periplasm_dom"/>
</dbReference>
<dbReference type="Gene3D" id="3.30.450.220">
    <property type="entry name" value="LuxQ periplasmic domain, N-terminal subdomain"/>
    <property type="match status" value="1"/>
</dbReference>
<reference evidence="21 22" key="1">
    <citation type="submission" date="2016-11" db="EMBL/GenBank/DDBJ databases">
        <authorList>
            <person name="Jaros S."/>
            <person name="Januszkiewicz K."/>
            <person name="Wedrychowicz H."/>
        </authorList>
    </citation>
    <scope>NUCLEOTIDE SEQUENCE [LARGE SCALE GENOMIC DNA]</scope>
    <source>
        <strain evidence="21 22">CECT 7868</strain>
    </source>
</reference>
<keyword evidence="18" id="KW-0472">Membrane</keyword>
<evidence type="ECO:0000256" key="12">
    <source>
        <dbReference type="ARBA" id="ARBA00022801"/>
    </source>
</evidence>
<dbReference type="SMART" id="SM00387">
    <property type="entry name" value="HATPase_c"/>
    <property type="match status" value="1"/>
</dbReference>
<evidence type="ECO:0000256" key="17">
    <source>
        <dbReference type="PROSITE-ProRule" id="PRU00169"/>
    </source>
</evidence>
<evidence type="ECO:0000313" key="21">
    <source>
        <dbReference type="EMBL" id="SHI28056.1"/>
    </source>
</evidence>
<dbReference type="GO" id="GO:0004721">
    <property type="term" value="F:phosphoprotein phosphatase activity"/>
    <property type="evidence" value="ECO:0007669"/>
    <property type="project" value="UniProtKB-KW"/>
</dbReference>
<dbReference type="Pfam" id="PF00072">
    <property type="entry name" value="Response_reg"/>
    <property type="match status" value="1"/>
</dbReference>
<evidence type="ECO:0000256" key="6">
    <source>
        <dbReference type="ARBA" id="ARBA00022519"/>
    </source>
</evidence>
<feature type="modified residue" description="4-aspartylphosphate" evidence="17">
    <location>
        <position position="787"/>
    </location>
</feature>
<dbReference type="GO" id="GO:0000155">
    <property type="term" value="F:phosphorelay sensor kinase activity"/>
    <property type="evidence" value="ECO:0007669"/>
    <property type="project" value="InterPro"/>
</dbReference>
<evidence type="ECO:0000256" key="8">
    <source>
        <dbReference type="ARBA" id="ARBA00022679"/>
    </source>
</evidence>
<dbReference type="Gene3D" id="3.30.450.20">
    <property type="entry name" value="PAS domain"/>
    <property type="match status" value="1"/>
</dbReference>
<evidence type="ECO:0000256" key="9">
    <source>
        <dbReference type="ARBA" id="ARBA00022692"/>
    </source>
</evidence>
<organism evidence="21 22">
    <name type="scientific">Vibrio aerogenes CECT 7868</name>
    <dbReference type="NCBI Taxonomy" id="1216006"/>
    <lineage>
        <taxon>Bacteria</taxon>
        <taxon>Pseudomonadati</taxon>
        <taxon>Pseudomonadota</taxon>
        <taxon>Gammaproteobacteria</taxon>
        <taxon>Vibrionales</taxon>
        <taxon>Vibrionaceae</taxon>
        <taxon>Vibrio</taxon>
    </lineage>
</organism>
<keyword evidence="8 21" id="KW-0808">Transferase</keyword>
<dbReference type="InterPro" id="IPR029151">
    <property type="entry name" value="Sensor-like_sf"/>
</dbReference>
<comment type="catalytic activity">
    <reaction evidence="1">
        <text>ATP + protein L-histidine = ADP + protein N-phospho-L-histidine.</text>
        <dbReference type="EC" id="2.7.13.3"/>
    </reaction>
</comment>
<dbReference type="STRING" id="1216006.VA7868_03278"/>
<dbReference type="InterPro" id="IPR005467">
    <property type="entry name" value="His_kinase_dom"/>
</dbReference>
<feature type="transmembrane region" description="Helical" evidence="18">
    <location>
        <begin position="285"/>
        <end position="307"/>
    </location>
</feature>
<dbReference type="SUPFAM" id="SSF55785">
    <property type="entry name" value="PYP-like sensor domain (PAS domain)"/>
    <property type="match status" value="1"/>
</dbReference>
<dbReference type="InterPro" id="IPR036097">
    <property type="entry name" value="HisK_dim/P_sf"/>
</dbReference>
<keyword evidence="9 18" id="KW-0812">Transmembrane</keyword>
<evidence type="ECO:0000313" key="22">
    <source>
        <dbReference type="Proteomes" id="UP000184608"/>
    </source>
</evidence>
<dbReference type="Pfam" id="PF09308">
    <property type="entry name" value="LuxQ-periplasm"/>
    <property type="match status" value="1"/>
</dbReference>
<dbReference type="SUPFAM" id="SSF47384">
    <property type="entry name" value="Homodimeric domain of signal transducing histidine kinase"/>
    <property type="match status" value="1"/>
</dbReference>
<dbReference type="Gene3D" id="3.40.50.2300">
    <property type="match status" value="1"/>
</dbReference>
<dbReference type="CDD" id="cd00082">
    <property type="entry name" value="HisKA"/>
    <property type="match status" value="1"/>
</dbReference>
<dbReference type="SUPFAM" id="SSF52172">
    <property type="entry name" value="CheY-like"/>
    <property type="match status" value="1"/>
</dbReference>
<keyword evidence="16" id="KW-0902">Two-component regulatory system</keyword>
<dbReference type="InterPro" id="IPR035965">
    <property type="entry name" value="PAS-like_dom_sf"/>
</dbReference>
<dbReference type="SMART" id="SM00388">
    <property type="entry name" value="HisKA"/>
    <property type="match status" value="1"/>
</dbReference>
<dbReference type="Proteomes" id="UP000184608">
    <property type="component" value="Unassembled WGS sequence"/>
</dbReference>
<evidence type="ECO:0000256" key="10">
    <source>
        <dbReference type="ARBA" id="ARBA00022741"/>
    </source>
</evidence>
<evidence type="ECO:0000256" key="15">
    <source>
        <dbReference type="ARBA" id="ARBA00022989"/>
    </source>
</evidence>
<dbReference type="OrthoDB" id="9810730at2"/>
<dbReference type="GO" id="GO:0005886">
    <property type="term" value="C:plasma membrane"/>
    <property type="evidence" value="ECO:0007669"/>
    <property type="project" value="UniProtKB-SubCell"/>
</dbReference>
<dbReference type="FunFam" id="3.30.565.10:FF:000010">
    <property type="entry name" value="Sensor histidine kinase RcsC"/>
    <property type="match status" value="1"/>
</dbReference>
<proteinExistence type="predicted"/>
<evidence type="ECO:0000256" key="13">
    <source>
        <dbReference type="ARBA" id="ARBA00022840"/>
    </source>
</evidence>
<evidence type="ECO:0000256" key="18">
    <source>
        <dbReference type="SAM" id="Phobius"/>
    </source>
</evidence>
<evidence type="ECO:0000256" key="7">
    <source>
        <dbReference type="ARBA" id="ARBA00022553"/>
    </source>
</evidence>
<feature type="transmembrane region" description="Helical" evidence="18">
    <location>
        <begin position="20"/>
        <end position="41"/>
    </location>
</feature>
<keyword evidence="22" id="KW-1185">Reference proteome</keyword>
<keyword evidence="11 21" id="KW-0418">Kinase</keyword>
<dbReference type="InterPro" id="IPR004358">
    <property type="entry name" value="Sig_transdc_His_kin-like_C"/>
</dbReference>
<dbReference type="PROSITE" id="PS50110">
    <property type="entry name" value="RESPONSE_REGULATORY"/>
    <property type="match status" value="1"/>
</dbReference>
<evidence type="ECO:0000256" key="16">
    <source>
        <dbReference type="ARBA" id="ARBA00023012"/>
    </source>
</evidence>
<dbReference type="PRINTS" id="PR00344">
    <property type="entry name" value="BCTRLSENSOR"/>
</dbReference>
<dbReference type="InterPro" id="IPR001789">
    <property type="entry name" value="Sig_transdc_resp-reg_receiver"/>
</dbReference>
<dbReference type="EMBL" id="FQXZ01000037">
    <property type="protein sequence ID" value="SHI28056.1"/>
    <property type="molecule type" value="Genomic_DNA"/>
</dbReference>
<dbReference type="InterPro" id="IPR011006">
    <property type="entry name" value="CheY-like_superfamily"/>
</dbReference>
<comment type="subcellular location">
    <subcellularLocation>
        <location evidence="2">Cell inner membrane</location>
        <topology evidence="2">Multi-pass membrane protein</topology>
    </subcellularLocation>
</comment>
<dbReference type="GO" id="GO:0005524">
    <property type="term" value="F:ATP binding"/>
    <property type="evidence" value="ECO:0007669"/>
    <property type="project" value="UniProtKB-KW"/>
</dbReference>
<feature type="domain" description="Histidine kinase" evidence="19">
    <location>
        <begin position="490"/>
        <end position="712"/>
    </location>
</feature>
<dbReference type="PROSITE" id="PS50109">
    <property type="entry name" value="HIS_KIN"/>
    <property type="match status" value="1"/>
</dbReference>
<evidence type="ECO:0000256" key="11">
    <source>
        <dbReference type="ARBA" id="ARBA00022777"/>
    </source>
</evidence>
<keyword evidence="5" id="KW-1003">Cell membrane</keyword>
<dbReference type="Gene3D" id="2.20.20.100">
    <property type="entry name" value="LuxQ periplasmic domain, C-terminal subdomain"/>
    <property type="match status" value="1"/>
</dbReference>
<keyword evidence="6" id="KW-0997">Cell inner membrane</keyword>
<evidence type="ECO:0000256" key="3">
    <source>
        <dbReference type="ARBA" id="ARBA00012438"/>
    </source>
</evidence>
<evidence type="ECO:0000256" key="4">
    <source>
        <dbReference type="ARBA" id="ARBA00019468"/>
    </source>
</evidence>